<feature type="region of interest" description="Disordered" evidence="1">
    <location>
        <begin position="1"/>
        <end position="79"/>
    </location>
</feature>
<feature type="transmembrane region" description="Helical" evidence="2">
    <location>
        <begin position="151"/>
        <end position="169"/>
    </location>
</feature>
<dbReference type="Proteomes" id="UP001499851">
    <property type="component" value="Unassembled WGS sequence"/>
</dbReference>
<feature type="compositionally biased region" description="Acidic residues" evidence="1">
    <location>
        <begin position="344"/>
        <end position="359"/>
    </location>
</feature>
<feature type="domain" description="VOC" evidence="3">
    <location>
        <begin position="503"/>
        <end position="618"/>
    </location>
</feature>
<feature type="region of interest" description="Disordered" evidence="1">
    <location>
        <begin position="332"/>
        <end position="431"/>
    </location>
</feature>
<feature type="compositionally biased region" description="Low complexity" evidence="1">
    <location>
        <begin position="235"/>
        <end position="252"/>
    </location>
</feature>
<evidence type="ECO:0000256" key="1">
    <source>
        <dbReference type="SAM" id="MobiDB-lite"/>
    </source>
</evidence>
<organism evidence="4 5">
    <name type="scientific">Glycomyces endophyticus</name>
    <dbReference type="NCBI Taxonomy" id="480996"/>
    <lineage>
        <taxon>Bacteria</taxon>
        <taxon>Bacillati</taxon>
        <taxon>Actinomycetota</taxon>
        <taxon>Actinomycetes</taxon>
        <taxon>Glycomycetales</taxon>
        <taxon>Glycomycetaceae</taxon>
        <taxon>Glycomyces</taxon>
    </lineage>
</organism>
<dbReference type="PROSITE" id="PS51819">
    <property type="entry name" value="VOC"/>
    <property type="match status" value="1"/>
</dbReference>
<dbReference type="InterPro" id="IPR004360">
    <property type="entry name" value="Glyas_Fos-R_dOase_dom"/>
</dbReference>
<feature type="compositionally biased region" description="Low complexity" evidence="1">
    <location>
        <begin position="262"/>
        <end position="272"/>
    </location>
</feature>
<proteinExistence type="predicted"/>
<evidence type="ECO:0000259" key="3">
    <source>
        <dbReference type="PROSITE" id="PS51819"/>
    </source>
</evidence>
<feature type="compositionally biased region" description="Basic and acidic residues" evidence="1">
    <location>
        <begin position="208"/>
        <end position="224"/>
    </location>
</feature>
<dbReference type="Gene3D" id="3.10.180.10">
    <property type="entry name" value="2,3-Dihydroxybiphenyl 1,2-Dioxygenase, domain 1"/>
    <property type="match status" value="1"/>
</dbReference>
<evidence type="ECO:0000256" key="2">
    <source>
        <dbReference type="SAM" id="Phobius"/>
    </source>
</evidence>
<dbReference type="InterPro" id="IPR037523">
    <property type="entry name" value="VOC_core"/>
</dbReference>
<name>A0ABN2GX70_9ACTN</name>
<keyword evidence="2" id="KW-1133">Transmembrane helix</keyword>
<feature type="compositionally biased region" description="Pro residues" evidence="1">
    <location>
        <begin position="388"/>
        <end position="398"/>
    </location>
</feature>
<dbReference type="PANTHER" id="PTHR36503:SF3">
    <property type="entry name" value="BLR0126 PROTEIN"/>
    <property type="match status" value="1"/>
</dbReference>
<dbReference type="RefSeq" id="WP_344487146.1">
    <property type="nucleotide sequence ID" value="NZ_BAAAQF010000009.1"/>
</dbReference>
<feature type="compositionally biased region" description="Low complexity" evidence="1">
    <location>
        <begin position="399"/>
        <end position="408"/>
    </location>
</feature>
<protein>
    <recommendedName>
        <fullName evidence="3">VOC domain-containing protein</fullName>
    </recommendedName>
</protein>
<dbReference type="Pfam" id="PF00903">
    <property type="entry name" value="Glyoxalase"/>
    <property type="match status" value="1"/>
</dbReference>
<reference evidence="4 5" key="1">
    <citation type="journal article" date="2019" name="Int. J. Syst. Evol. Microbiol.">
        <title>The Global Catalogue of Microorganisms (GCM) 10K type strain sequencing project: providing services to taxonomists for standard genome sequencing and annotation.</title>
        <authorList>
            <consortium name="The Broad Institute Genomics Platform"/>
            <consortium name="The Broad Institute Genome Sequencing Center for Infectious Disease"/>
            <person name="Wu L."/>
            <person name="Ma J."/>
        </authorList>
    </citation>
    <scope>NUCLEOTIDE SEQUENCE [LARGE SCALE GENOMIC DNA]</scope>
    <source>
        <strain evidence="4 5">JCM 16001</strain>
    </source>
</reference>
<comment type="caution">
    <text evidence="4">The sequence shown here is derived from an EMBL/GenBank/DDBJ whole genome shotgun (WGS) entry which is preliminary data.</text>
</comment>
<feature type="compositionally biased region" description="Low complexity" evidence="1">
    <location>
        <begin position="42"/>
        <end position="54"/>
    </location>
</feature>
<feature type="region of interest" description="Disordered" evidence="1">
    <location>
        <begin position="450"/>
        <end position="482"/>
    </location>
</feature>
<sequence length="622" mass="65230">MPSRQPPRPAPRPSKAPSRGGAKGGTARGGAKGAAVKGGAGARKAAPAKAQPRGVRQQQARGMTAEQLRQQRLAMDQQRRQNQARWWAINQHAMKDLHSRQHHAAGGEAIGTVLNADRRMRWRTSRAIGAITLLILAFFFTSMAIGAQSVGIAVLAFLCLAGTIAFFTVEHSARRFPQPVPAPPLIGQHRLEDLIVEDDPPRGAAVKQPERGSLDDLFEPDRPETAPLPEPPAAAPAATVVTEVPPVAAPAAEPEPEPARAEPPVTTAAAEPARAEPPVPPPAVLVSEPVVSDPVAVEPVAAEPVEELPRRETVADAAAPAPPLFVVSEALKAASAPPPRAEIEVEDSPVEDDFAEDDLVANGTAEAPPPAATVPVQSPQSTETLPVEAPPVEEPTPPAAAEAPPLAESPVDSASSESAPLPADPPAAFTLPSEQIGGAAVVEIVDMPLDEEPPAKGPIAEAASKLRSPSPPRPRESEEGGSLARDLAELLLSEERLGGADVTDVAATLVVTDLQRSVEFYTDALGLAISDRTAEAAVLDAGFGKILLWERPDAPPGETGIMHLTFEVGDIDAAFTQMNEAGVQFLHLPRTALLGQNYEMRAAAFRDPDGHGLAITEHRERD</sequence>
<dbReference type="PANTHER" id="PTHR36503">
    <property type="entry name" value="BLR2520 PROTEIN"/>
    <property type="match status" value="1"/>
</dbReference>
<dbReference type="SUPFAM" id="SSF54593">
    <property type="entry name" value="Glyoxalase/Bleomycin resistance protein/Dihydroxybiphenyl dioxygenase"/>
    <property type="match status" value="1"/>
</dbReference>
<keyword evidence="5" id="KW-1185">Reference proteome</keyword>
<feature type="region of interest" description="Disordered" evidence="1">
    <location>
        <begin position="200"/>
        <end position="285"/>
    </location>
</feature>
<keyword evidence="2" id="KW-0812">Transmembrane</keyword>
<feature type="compositionally biased region" description="Gly residues" evidence="1">
    <location>
        <begin position="21"/>
        <end position="41"/>
    </location>
</feature>
<evidence type="ECO:0000313" key="5">
    <source>
        <dbReference type="Proteomes" id="UP001499851"/>
    </source>
</evidence>
<evidence type="ECO:0000313" key="4">
    <source>
        <dbReference type="EMBL" id="GAA1678341.1"/>
    </source>
</evidence>
<feature type="compositionally biased region" description="Pro residues" evidence="1">
    <location>
        <begin position="1"/>
        <end position="14"/>
    </location>
</feature>
<keyword evidence="2" id="KW-0472">Membrane</keyword>
<feature type="transmembrane region" description="Helical" evidence="2">
    <location>
        <begin position="127"/>
        <end position="145"/>
    </location>
</feature>
<accession>A0ABN2GX70</accession>
<dbReference type="EMBL" id="BAAAQF010000009">
    <property type="protein sequence ID" value="GAA1678341.1"/>
    <property type="molecule type" value="Genomic_DNA"/>
</dbReference>
<gene>
    <name evidence="4" type="ORF">GCM10009830_26740</name>
</gene>
<dbReference type="InterPro" id="IPR029068">
    <property type="entry name" value="Glyas_Bleomycin-R_OHBP_Dase"/>
</dbReference>